<name>A0ABW1VI71_9MICO</name>
<dbReference type="EMBL" id="JBHSTP010000002">
    <property type="protein sequence ID" value="MFC6356335.1"/>
    <property type="molecule type" value="Genomic_DNA"/>
</dbReference>
<dbReference type="Proteomes" id="UP001596306">
    <property type="component" value="Unassembled WGS sequence"/>
</dbReference>
<comment type="caution">
    <text evidence="3">The sequence shown here is derived from an EMBL/GenBank/DDBJ whole genome shotgun (WGS) entry which is preliminary data.</text>
</comment>
<protein>
    <submittedName>
        <fullName evidence="3">MerR family DNA-binding transcriptional regulator</fullName>
    </submittedName>
</protein>
<dbReference type="PROSITE" id="PS50937">
    <property type="entry name" value="HTH_MERR_2"/>
    <property type="match status" value="1"/>
</dbReference>
<dbReference type="GO" id="GO:0003677">
    <property type="term" value="F:DNA binding"/>
    <property type="evidence" value="ECO:0007669"/>
    <property type="project" value="UniProtKB-KW"/>
</dbReference>
<feature type="domain" description="HTH merR-type" evidence="2">
    <location>
        <begin position="1"/>
        <end position="71"/>
    </location>
</feature>
<keyword evidence="4" id="KW-1185">Reference proteome</keyword>
<dbReference type="SMART" id="SM00422">
    <property type="entry name" value="HTH_MERR"/>
    <property type="match status" value="1"/>
</dbReference>
<dbReference type="Pfam" id="PF00376">
    <property type="entry name" value="MerR"/>
    <property type="match status" value="1"/>
</dbReference>
<accession>A0ABW1VI71</accession>
<gene>
    <name evidence="3" type="ORF">ACFQB0_09470</name>
</gene>
<dbReference type="RefSeq" id="WP_386730602.1">
    <property type="nucleotide sequence ID" value="NZ_JBHSTP010000002.1"/>
</dbReference>
<evidence type="ECO:0000259" key="2">
    <source>
        <dbReference type="PROSITE" id="PS50937"/>
    </source>
</evidence>
<proteinExistence type="predicted"/>
<dbReference type="SUPFAM" id="SSF46955">
    <property type="entry name" value="Putative DNA-binding domain"/>
    <property type="match status" value="1"/>
</dbReference>
<dbReference type="PANTHER" id="PTHR30204">
    <property type="entry name" value="REDOX-CYCLING DRUG-SENSING TRANSCRIPTIONAL ACTIVATOR SOXR"/>
    <property type="match status" value="1"/>
</dbReference>
<sequence length="272" mass="29056">MLQIGEFASLTGLSVKALRHYDEKVVLVPAEVDDLSGYRRYGEGQVRAGVVARALRDAGVPLPVVAAVVAAGGASGALAAHRRRVLEDRTSEDQAFAAAEEVLRALAVPVSVVEREMAAQPFVGQAFSVSMDDAESLSDEDANAVFGELFKQLQASDLGPSGQFWTTLRADERGIVEVVCCWPTPIKVDDEWGGPQAFAGILPARIELVATWRPTGGETLPDGATHPAVVALFDAIAHRQIELHGLLEVRQTVLGQSEEDHAVEVSVTVKTR</sequence>
<keyword evidence="1 3" id="KW-0238">DNA-binding</keyword>
<reference evidence="4" key="1">
    <citation type="journal article" date="2019" name="Int. J. Syst. Evol. Microbiol.">
        <title>The Global Catalogue of Microorganisms (GCM) 10K type strain sequencing project: providing services to taxonomists for standard genome sequencing and annotation.</title>
        <authorList>
            <consortium name="The Broad Institute Genomics Platform"/>
            <consortium name="The Broad Institute Genome Sequencing Center for Infectious Disease"/>
            <person name="Wu L."/>
            <person name="Ma J."/>
        </authorList>
    </citation>
    <scope>NUCLEOTIDE SEQUENCE [LARGE SCALE GENOMIC DNA]</scope>
    <source>
        <strain evidence="4">CCUG 43304</strain>
    </source>
</reference>
<dbReference type="InterPro" id="IPR047057">
    <property type="entry name" value="MerR_fam"/>
</dbReference>
<evidence type="ECO:0000313" key="3">
    <source>
        <dbReference type="EMBL" id="MFC6356335.1"/>
    </source>
</evidence>
<dbReference type="InterPro" id="IPR009061">
    <property type="entry name" value="DNA-bd_dom_put_sf"/>
</dbReference>
<dbReference type="Gene3D" id="1.10.1660.10">
    <property type="match status" value="1"/>
</dbReference>
<dbReference type="PANTHER" id="PTHR30204:SF97">
    <property type="entry name" value="MERR FAMILY REGULATORY PROTEIN"/>
    <property type="match status" value="1"/>
</dbReference>
<evidence type="ECO:0000313" key="4">
    <source>
        <dbReference type="Proteomes" id="UP001596306"/>
    </source>
</evidence>
<evidence type="ECO:0000256" key="1">
    <source>
        <dbReference type="ARBA" id="ARBA00023125"/>
    </source>
</evidence>
<organism evidence="3 4">
    <name type="scientific">Luethyella okanaganae</name>
    <dbReference type="NCBI Taxonomy" id="69372"/>
    <lineage>
        <taxon>Bacteria</taxon>
        <taxon>Bacillati</taxon>
        <taxon>Actinomycetota</taxon>
        <taxon>Actinomycetes</taxon>
        <taxon>Micrococcales</taxon>
        <taxon>Microbacteriaceae</taxon>
        <taxon>Luethyella</taxon>
    </lineage>
</organism>
<dbReference type="InterPro" id="IPR011256">
    <property type="entry name" value="Reg_factor_effector_dom_sf"/>
</dbReference>
<dbReference type="InterPro" id="IPR000551">
    <property type="entry name" value="MerR-type_HTH_dom"/>
</dbReference>
<dbReference type="Gene3D" id="3.20.80.10">
    <property type="entry name" value="Regulatory factor, effector binding domain"/>
    <property type="match status" value="1"/>
</dbReference>